<dbReference type="Gene3D" id="2.60.200.10">
    <property type="match status" value="1"/>
</dbReference>
<keyword evidence="7" id="KW-0963">Cytoplasm</keyword>
<dbReference type="CDD" id="cd10489">
    <property type="entry name" value="MH1_SMAD_6_7"/>
    <property type="match status" value="1"/>
</dbReference>
<dbReference type="SMART" id="SM00524">
    <property type="entry name" value="DWB"/>
    <property type="match status" value="1"/>
</dbReference>
<evidence type="ECO:0000256" key="2">
    <source>
        <dbReference type="ARBA" id="ARBA00022723"/>
    </source>
</evidence>
<evidence type="ECO:0000313" key="13">
    <source>
        <dbReference type="Proteomes" id="UP000887013"/>
    </source>
</evidence>
<evidence type="ECO:0000256" key="1">
    <source>
        <dbReference type="ARBA" id="ARBA00005545"/>
    </source>
</evidence>
<keyword evidence="9" id="KW-0472">Membrane</keyword>
<dbReference type="GO" id="GO:0071144">
    <property type="term" value="C:heteromeric SMAD protein complex"/>
    <property type="evidence" value="ECO:0007669"/>
    <property type="project" value="TreeGrafter"/>
</dbReference>
<evidence type="ECO:0000256" key="4">
    <source>
        <dbReference type="ARBA" id="ARBA00023015"/>
    </source>
</evidence>
<dbReference type="InterPro" id="IPR036578">
    <property type="entry name" value="SMAD_MH1_sf"/>
</dbReference>
<dbReference type="PROSITE" id="PS51076">
    <property type="entry name" value="MH2"/>
    <property type="match status" value="1"/>
</dbReference>
<keyword evidence="13" id="KW-1185">Reference proteome</keyword>
<keyword evidence="6 7" id="KW-0539">Nucleus</keyword>
<keyword evidence="5 7" id="KW-0804">Transcription</keyword>
<dbReference type="Pfam" id="PF03166">
    <property type="entry name" value="MH2"/>
    <property type="match status" value="1"/>
</dbReference>
<dbReference type="Proteomes" id="UP000887013">
    <property type="component" value="Unassembled WGS sequence"/>
</dbReference>
<feature type="domain" description="MH2" evidence="11">
    <location>
        <begin position="319"/>
        <end position="489"/>
    </location>
</feature>
<dbReference type="SUPFAM" id="SSF49879">
    <property type="entry name" value="SMAD/FHA domain"/>
    <property type="match status" value="1"/>
</dbReference>
<dbReference type="EMBL" id="BMAW01038401">
    <property type="protein sequence ID" value="GFU52031.1"/>
    <property type="molecule type" value="Genomic_DNA"/>
</dbReference>
<evidence type="ECO:0000256" key="5">
    <source>
        <dbReference type="ARBA" id="ARBA00023163"/>
    </source>
</evidence>
<dbReference type="GO" id="GO:0051239">
    <property type="term" value="P:regulation of multicellular organismal process"/>
    <property type="evidence" value="ECO:0007669"/>
    <property type="project" value="UniProtKB-ARBA"/>
</dbReference>
<dbReference type="GO" id="GO:0046872">
    <property type="term" value="F:metal ion binding"/>
    <property type="evidence" value="ECO:0007669"/>
    <property type="project" value="UniProtKB-KW"/>
</dbReference>
<keyword evidence="9" id="KW-1133">Transmembrane helix</keyword>
<organism evidence="12 13">
    <name type="scientific">Nephila pilipes</name>
    <name type="common">Giant wood spider</name>
    <name type="synonym">Nephila maculata</name>
    <dbReference type="NCBI Taxonomy" id="299642"/>
    <lineage>
        <taxon>Eukaryota</taxon>
        <taxon>Metazoa</taxon>
        <taxon>Ecdysozoa</taxon>
        <taxon>Arthropoda</taxon>
        <taxon>Chelicerata</taxon>
        <taxon>Arachnida</taxon>
        <taxon>Araneae</taxon>
        <taxon>Araneomorphae</taxon>
        <taxon>Entelegynae</taxon>
        <taxon>Araneoidea</taxon>
        <taxon>Nephilidae</taxon>
        <taxon>Nephila</taxon>
    </lineage>
</organism>
<feature type="compositionally biased region" description="Low complexity" evidence="8">
    <location>
        <begin position="295"/>
        <end position="312"/>
    </location>
</feature>
<evidence type="ECO:0000259" key="10">
    <source>
        <dbReference type="PROSITE" id="PS51075"/>
    </source>
</evidence>
<dbReference type="GO" id="GO:0009791">
    <property type="term" value="P:post-embryonic development"/>
    <property type="evidence" value="ECO:0007669"/>
    <property type="project" value="UniProtKB-ARBA"/>
</dbReference>
<keyword evidence="2" id="KW-0479">Metal-binding</keyword>
<evidence type="ECO:0000256" key="6">
    <source>
        <dbReference type="ARBA" id="ARBA00023242"/>
    </source>
</evidence>
<dbReference type="InterPro" id="IPR001132">
    <property type="entry name" value="SMAD_dom_Dwarfin-type"/>
</dbReference>
<dbReference type="GO" id="GO:0009653">
    <property type="term" value="P:anatomical structure morphogenesis"/>
    <property type="evidence" value="ECO:0007669"/>
    <property type="project" value="TreeGrafter"/>
</dbReference>
<dbReference type="SMART" id="SM00523">
    <property type="entry name" value="DWA"/>
    <property type="match status" value="1"/>
</dbReference>
<evidence type="ECO:0000259" key="11">
    <source>
        <dbReference type="PROSITE" id="PS51076"/>
    </source>
</evidence>
<dbReference type="AlphaFoldDB" id="A0A8X6UM31"/>
<gene>
    <name evidence="12" type="primary">SMAD6</name>
    <name evidence="12" type="ORF">NPIL_437081</name>
</gene>
<dbReference type="PANTHER" id="PTHR13703">
    <property type="entry name" value="SMAD"/>
    <property type="match status" value="1"/>
</dbReference>
<keyword evidence="4 7" id="KW-0805">Transcription regulation</keyword>
<accession>A0A8X6UM31</accession>
<evidence type="ECO:0000313" key="12">
    <source>
        <dbReference type="EMBL" id="GFU52031.1"/>
    </source>
</evidence>
<comment type="subcellular location">
    <subcellularLocation>
        <location evidence="7">Cytoplasm</location>
    </subcellularLocation>
    <subcellularLocation>
        <location evidence="7">Nucleus</location>
    </subcellularLocation>
</comment>
<keyword evidence="3" id="KW-0862">Zinc</keyword>
<dbReference type="GO" id="GO:0060395">
    <property type="term" value="P:SMAD protein signal transduction"/>
    <property type="evidence" value="ECO:0007669"/>
    <property type="project" value="TreeGrafter"/>
</dbReference>
<dbReference type="GO" id="GO:0070411">
    <property type="term" value="F:I-SMAD binding"/>
    <property type="evidence" value="ECO:0007669"/>
    <property type="project" value="TreeGrafter"/>
</dbReference>
<protein>
    <recommendedName>
        <fullName evidence="7">Mothers against decapentaplegic homolog</fullName>
        <shortName evidence="7">MAD homolog</shortName>
        <shortName evidence="7">Mothers against DPP homolog</shortName>
    </recommendedName>
    <alternativeName>
        <fullName evidence="7">SMAD family member</fullName>
    </alternativeName>
</protein>
<dbReference type="InterPro" id="IPR008984">
    <property type="entry name" value="SMAD_FHA_dom_sf"/>
</dbReference>
<comment type="similarity">
    <text evidence="1 7">Belongs to the dwarfin/SMAD family.</text>
</comment>
<sequence>MPPTSGNLLAASLARYSSQRQPCCVWPSRLDATTAILQVSDVDQLANRVEALKGVFMRVGLFKAQTPDCCSVDILTTTSSFLRFILCVFVNVGKFFTVVCTLLCFFVAPWATVVGLGVRCGRRCKQLLYQRSAVNAPSEARTHKLCFNFMFRSRRSCLIKRLTRISTNEAPRTVEAVLRRLELSDLETLSVSVENHGAAETSCILLPMGETLRPGYGFSAMPHVLFCQLWRWADLHQHQSNELRRLPNCHSSQDPVYICANPYHWSRLYKPDTPPPPYTLHPQELSKVEDDASIPSDSVSPDSRFSSNLSGSSISSQPWCKLAYWELSDRVGRLLPVSQSVVNVFADLPRSDGLCLQTLTDSQVTNNLSVKQTRTKIGKGVTIFKEDHEVWVYNRSEYPVFVNSPTLDPPNTDKLTVYKLLPGYSIKIFDFRKSKYNQRVQDSSSFRDGPFDPNAVRISFAKGWGNSRYSRRFITSCPCWLEVMFHVNR</sequence>
<dbReference type="Pfam" id="PF03165">
    <property type="entry name" value="MH1"/>
    <property type="match status" value="1"/>
</dbReference>
<dbReference type="GO" id="GO:0005737">
    <property type="term" value="C:cytoplasm"/>
    <property type="evidence" value="ECO:0007669"/>
    <property type="project" value="UniProtKB-SubCell"/>
</dbReference>
<dbReference type="GO" id="GO:0140416">
    <property type="term" value="F:transcription regulator inhibitor activity"/>
    <property type="evidence" value="ECO:0007669"/>
    <property type="project" value="TreeGrafter"/>
</dbReference>
<dbReference type="InterPro" id="IPR017855">
    <property type="entry name" value="SMAD-like_dom_sf"/>
</dbReference>
<dbReference type="InterPro" id="IPR013019">
    <property type="entry name" value="MAD_homology_MH1"/>
</dbReference>
<dbReference type="GO" id="GO:0030154">
    <property type="term" value="P:cell differentiation"/>
    <property type="evidence" value="ECO:0007669"/>
    <property type="project" value="TreeGrafter"/>
</dbReference>
<dbReference type="GO" id="GO:0050793">
    <property type="term" value="P:regulation of developmental process"/>
    <property type="evidence" value="ECO:0007669"/>
    <property type="project" value="UniProtKB-ARBA"/>
</dbReference>
<dbReference type="OrthoDB" id="5946219at2759"/>
<feature type="transmembrane region" description="Helical" evidence="9">
    <location>
        <begin position="95"/>
        <end position="118"/>
    </location>
</feature>
<dbReference type="PANTHER" id="PTHR13703:SF54">
    <property type="entry name" value="MOTHERS AGAINST DECAPENTAPLEGIC HOMOLOG"/>
    <property type="match status" value="1"/>
</dbReference>
<feature type="region of interest" description="Disordered" evidence="8">
    <location>
        <begin position="289"/>
        <end position="312"/>
    </location>
</feature>
<proteinExistence type="inferred from homology"/>
<dbReference type="InterPro" id="IPR003619">
    <property type="entry name" value="MAD_homology1_Dwarfin-type"/>
</dbReference>
<dbReference type="SUPFAM" id="SSF56366">
    <property type="entry name" value="SMAD MH1 domain"/>
    <property type="match status" value="1"/>
</dbReference>
<evidence type="ECO:0000256" key="9">
    <source>
        <dbReference type="SAM" id="Phobius"/>
    </source>
</evidence>
<feature type="domain" description="MH1" evidence="10">
    <location>
        <begin position="152"/>
        <end position="274"/>
    </location>
</feature>
<reference evidence="12" key="1">
    <citation type="submission" date="2020-08" db="EMBL/GenBank/DDBJ databases">
        <title>Multicomponent nature underlies the extraordinary mechanical properties of spider dragline silk.</title>
        <authorList>
            <person name="Kono N."/>
            <person name="Nakamura H."/>
            <person name="Mori M."/>
            <person name="Yoshida Y."/>
            <person name="Ohtoshi R."/>
            <person name="Malay A.D."/>
            <person name="Moran D.A.P."/>
            <person name="Tomita M."/>
            <person name="Numata K."/>
            <person name="Arakawa K."/>
        </authorList>
    </citation>
    <scope>NUCLEOTIDE SEQUENCE</scope>
</reference>
<evidence type="ECO:0000256" key="7">
    <source>
        <dbReference type="RuleBase" id="RU361195"/>
    </source>
</evidence>
<dbReference type="InterPro" id="IPR013790">
    <property type="entry name" value="Dwarfin"/>
</dbReference>
<evidence type="ECO:0000256" key="3">
    <source>
        <dbReference type="ARBA" id="ARBA00022833"/>
    </source>
</evidence>
<name>A0A8X6UM31_NEPPI</name>
<keyword evidence="9" id="KW-0812">Transmembrane</keyword>
<dbReference type="GO" id="GO:0006357">
    <property type="term" value="P:regulation of transcription by RNA polymerase II"/>
    <property type="evidence" value="ECO:0007669"/>
    <property type="project" value="TreeGrafter"/>
</dbReference>
<evidence type="ECO:0000256" key="8">
    <source>
        <dbReference type="SAM" id="MobiDB-lite"/>
    </source>
</evidence>
<comment type="caution">
    <text evidence="12">The sequence shown here is derived from an EMBL/GenBank/DDBJ whole genome shotgun (WGS) entry which is preliminary data.</text>
</comment>
<dbReference type="PROSITE" id="PS51075">
    <property type="entry name" value="MH1"/>
    <property type="match status" value="1"/>
</dbReference>
<dbReference type="Gene3D" id="3.90.520.10">
    <property type="entry name" value="SMAD MH1 domain"/>
    <property type="match status" value="1"/>
</dbReference>